<name>A0A090S4M3_9VIBR</name>
<dbReference type="AlphaFoldDB" id="A0A090S4M3"/>
<proteinExistence type="predicted"/>
<reference evidence="1 2" key="1">
    <citation type="submission" date="2014-09" db="EMBL/GenBank/DDBJ databases">
        <title>Vibrio maritimus JCM 19235. (C45) whole genome shotgun sequence.</title>
        <authorList>
            <person name="Sawabe T."/>
            <person name="Meirelles P."/>
            <person name="Nakanishi M."/>
            <person name="Sayaka M."/>
            <person name="Hattori M."/>
            <person name="Ohkuma M."/>
        </authorList>
    </citation>
    <scope>NUCLEOTIDE SEQUENCE [LARGE SCALE GENOMIC DNA]</scope>
    <source>
        <strain evidence="2">JCM19235</strain>
    </source>
</reference>
<protein>
    <submittedName>
        <fullName evidence="1">Uncharacterized protein</fullName>
    </submittedName>
</protein>
<accession>A0A090S4M3</accession>
<comment type="caution">
    <text evidence="1">The sequence shown here is derived from an EMBL/GenBank/DDBJ whole genome shotgun (WGS) entry which is preliminary data.</text>
</comment>
<dbReference type="Gene3D" id="3.40.50.720">
    <property type="entry name" value="NAD(P)-binding Rossmann-like Domain"/>
    <property type="match status" value="1"/>
</dbReference>
<dbReference type="EMBL" id="BBMR01000015">
    <property type="protein sequence ID" value="GAL22690.1"/>
    <property type="molecule type" value="Genomic_DNA"/>
</dbReference>
<sequence length="160" mass="17382">MGVAKPELLNTSVAEFTSIANGSKFGSAADPLDVYGTIKLTGTLWMSSMARKYPHLRFITMSPGGTTGTNGMDDLPFMKKVFFKYLGNLMMPMLGMMHSVDKGAKRYVDALFDDQFQSGRFYASKMGSPTGPVVDQATIDPLFGMETAQDNARLAIQALS</sequence>
<evidence type="ECO:0000313" key="1">
    <source>
        <dbReference type="EMBL" id="GAL22690.1"/>
    </source>
</evidence>
<keyword evidence="2" id="KW-1185">Reference proteome</keyword>
<organism evidence="1 2">
    <name type="scientific">Vibrio maritimus</name>
    <dbReference type="NCBI Taxonomy" id="990268"/>
    <lineage>
        <taxon>Bacteria</taxon>
        <taxon>Pseudomonadati</taxon>
        <taxon>Pseudomonadota</taxon>
        <taxon>Gammaproteobacteria</taxon>
        <taxon>Vibrionales</taxon>
        <taxon>Vibrionaceae</taxon>
        <taxon>Vibrio</taxon>
    </lineage>
</organism>
<reference evidence="1 2" key="2">
    <citation type="submission" date="2014-09" db="EMBL/GenBank/DDBJ databases">
        <authorList>
            <consortium name="NBRP consortium"/>
            <person name="Sawabe T."/>
            <person name="Meirelles P."/>
            <person name="Nakanishi M."/>
            <person name="Sayaka M."/>
            <person name="Hattori M."/>
            <person name="Ohkuma M."/>
        </authorList>
    </citation>
    <scope>NUCLEOTIDE SEQUENCE [LARGE SCALE GENOMIC DNA]</scope>
    <source>
        <strain evidence="2">JCM19235</strain>
    </source>
</reference>
<dbReference type="STRING" id="990268.JCM19235_4648"/>
<gene>
    <name evidence="1" type="ORF">JCM19235_4648</name>
</gene>
<dbReference type="Proteomes" id="UP000029228">
    <property type="component" value="Unassembled WGS sequence"/>
</dbReference>
<evidence type="ECO:0000313" key="2">
    <source>
        <dbReference type="Proteomes" id="UP000029228"/>
    </source>
</evidence>